<dbReference type="GO" id="GO:0009245">
    <property type="term" value="P:lipid A biosynthetic process"/>
    <property type="evidence" value="ECO:0007669"/>
    <property type="project" value="UniProtKB-UniRule"/>
</dbReference>
<keyword evidence="7" id="KW-0479">Metal-binding</keyword>
<evidence type="ECO:0000256" key="4">
    <source>
        <dbReference type="ARBA" id="ARBA00012745"/>
    </source>
</evidence>
<dbReference type="InterPro" id="IPR011334">
    <property type="entry name" value="UDP-acyl_GlcNac_deAcase_C"/>
</dbReference>
<keyword evidence="8 13" id="KW-0378">Hydrolase</keyword>
<keyword evidence="6" id="KW-0441">Lipid A biosynthesis</keyword>
<dbReference type="PANTHER" id="PTHR33694:SF1">
    <property type="entry name" value="UDP-3-O-ACYL-N-ACETYLGLUCOSAMINE DEACETYLASE 1, MITOCHONDRIAL-RELATED"/>
    <property type="match status" value="1"/>
</dbReference>
<dbReference type="Proteomes" id="UP000316598">
    <property type="component" value="Unassembled WGS sequence"/>
</dbReference>
<evidence type="ECO:0000256" key="5">
    <source>
        <dbReference type="ARBA" id="ARBA00022516"/>
    </source>
</evidence>
<evidence type="ECO:0000313" key="14">
    <source>
        <dbReference type="Proteomes" id="UP000316598"/>
    </source>
</evidence>
<dbReference type="InterPro" id="IPR015870">
    <property type="entry name" value="UDP-acyl_N-AcGlcN_deAcase_N"/>
</dbReference>
<evidence type="ECO:0000313" key="13">
    <source>
        <dbReference type="EMBL" id="TWT50529.1"/>
    </source>
</evidence>
<keyword evidence="10" id="KW-0443">Lipid metabolism</keyword>
<comment type="pathway">
    <text evidence="3">Glycolipid biosynthesis; lipid IV(A) biosynthesis; lipid IV(A) from (3R)-3-hydroxytetradecanoyl-[acyl-carrier-protein] and UDP-N-acetyl-alpha-D-glucosamine: step 2/6.</text>
</comment>
<comment type="cofactor">
    <cofactor evidence="1">
        <name>Zn(2+)</name>
        <dbReference type="ChEBI" id="CHEBI:29105"/>
    </cofactor>
</comment>
<dbReference type="PANTHER" id="PTHR33694">
    <property type="entry name" value="UDP-3-O-ACYL-N-ACETYLGLUCOSAMINE DEACETYLASE 1, MITOCHONDRIAL-RELATED"/>
    <property type="match status" value="1"/>
</dbReference>
<keyword evidence="5" id="KW-0444">Lipid biosynthesis</keyword>
<evidence type="ECO:0000256" key="10">
    <source>
        <dbReference type="ARBA" id="ARBA00023098"/>
    </source>
</evidence>
<dbReference type="UniPathway" id="UPA00359">
    <property type="reaction ID" value="UER00478"/>
</dbReference>
<dbReference type="AlphaFoldDB" id="A0A5C5WK68"/>
<evidence type="ECO:0000256" key="11">
    <source>
        <dbReference type="ARBA" id="ARBA00024535"/>
    </source>
</evidence>
<dbReference type="GO" id="GO:0016020">
    <property type="term" value="C:membrane"/>
    <property type="evidence" value="ECO:0007669"/>
    <property type="project" value="GOC"/>
</dbReference>
<dbReference type="Gene3D" id="3.30.1700.10">
    <property type="entry name" value="lpxc deacetylase, domain 2"/>
    <property type="match status" value="1"/>
</dbReference>
<sequence>MCSLQFEGSGRDDRVQRFRNEHTIASSCEIHGRGYWSGEEVTVAVHPAPVSSGIRFIRTDLPGRPSCLANASTRQDASLRTNLVEGEAKFQMVEHLMAALSALEIDNCNVEINGEELPGLDGSSLGFAHALARAGLIIQAAPRRRLVLDQRYRVSSGDGWIEATPSKRQETYFEYHLSFDDDTPIEPQAFSIELTPNGFLREVASARTFVTADQADQIRAAGLASHVTNQDIVVIGSSGPVDNEFRFRNECARHKTLDLIGDLALSGIDVAGRFTSFRGGHKLNGKMASLLADLSAKQSARSLDAAQDIRKVA</sequence>
<comment type="caution">
    <text evidence="13">The sequence shown here is derived from an EMBL/GenBank/DDBJ whole genome shotgun (WGS) entry which is preliminary data.</text>
</comment>
<keyword evidence="9" id="KW-0862">Zinc</keyword>
<dbReference type="EMBL" id="SJPI01000002">
    <property type="protein sequence ID" value="TWT50529.1"/>
    <property type="molecule type" value="Genomic_DNA"/>
</dbReference>
<dbReference type="InterPro" id="IPR004463">
    <property type="entry name" value="UDP-acyl_GlcNac_deAcase"/>
</dbReference>
<evidence type="ECO:0000256" key="8">
    <source>
        <dbReference type="ARBA" id="ARBA00022801"/>
    </source>
</evidence>
<organism evidence="13 14">
    <name type="scientific">Rubripirellula amarantea</name>
    <dbReference type="NCBI Taxonomy" id="2527999"/>
    <lineage>
        <taxon>Bacteria</taxon>
        <taxon>Pseudomonadati</taxon>
        <taxon>Planctomycetota</taxon>
        <taxon>Planctomycetia</taxon>
        <taxon>Pirellulales</taxon>
        <taxon>Pirellulaceae</taxon>
        <taxon>Rubripirellula</taxon>
    </lineage>
</organism>
<dbReference type="GO" id="GO:0046872">
    <property type="term" value="F:metal ion binding"/>
    <property type="evidence" value="ECO:0007669"/>
    <property type="project" value="UniProtKB-KW"/>
</dbReference>
<dbReference type="Gene3D" id="3.30.230.20">
    <property type="entry name" value="lpxc deacetylase, domain 1"/>
    <property type="match status" value="1"/>
</dbReference>
<accession>A0A5C5WK68</accession>
<comment type="catalytic activity">
    <reaction evidence="11">
        <text>a UDP-3-O-[(3R)-3-hydroxyacyl]-N-acetyl-alpha-D-glucosamine + H2O = a UDP-3-O-[(3R)-3-hydroxyacyl]-alpha-D-glucosamine + acetate</text>
        <dbReference type="Rhea" id="RHEA:67816"/>
        <dbReference type="ChEBI" id="CHEBI:15377"/>
        <dbReference type="ChEBI" id="CHEBI:30089"/>
        <dbReference type="ChEBI" id="CHEBI:137740"/>
        <dbReference type="ChEBI" id="CHEBI:173225"/>
        <dbReference type="EC" id="3.5.1.108"/>
    </reaction>
</comment>
<keyword evidence="14" id="KW-1185">Reference proteome</keyword>
<evidence type="ECO:0000256" key="1">
    <source>
        <dbReference type="ARBA" id="ARBA00001947"/>
    </source>
</evidence>
<dbReference type="EC" id="3.5.1.108" evidence="4 12"/>
<dbReference type="GO" id="GO:0103117">
    <property type="term" value="F:UDP-3-O-acyl-N-acetylglucosamine deacetylase activity"/>
    <property type="evidence" value="ECO:0007669"/>
    <property type="project" value="UniProtKB-UniRule"/>
</dbReference>
<evidence type="ECO:0000256" key="2">
    <source>
        <dbReference type="ARBA" id="ARBA00002923"/>
    </source>
</evidence>
<reference evidence="13 14" key="1">
    <citation type="submission" date="2019-02" db="EMBL/GenBank/DDBJ databases">
        <title>Deep-cultivation of Planctomycetes and their phenomic and genomic characterization uncovers novel biology.</title>
        <authorList>
            <person name="Wiegand S."/>
            <person name="Jogler M."/>
            <person name="Boedeker C."/>
            <person name="Pinto D."/>
            <person name="Vollmers J."/>
            <person name="Rivas-Marin E."/>
            <person name="Kohn T."/>
            <person name="Peeters S.H."/>
            <person name="Heuer A."/>
            <person name="Rast P."/>
            <person name="Oberbeckmann S."/>
            <person name="Bunk B."/>
            <person name="Jeske O."/>
            <person name="Meyerdierks A."/>
            <person name="Storesund J.E."/>
            <person name="Kallscheuer N."/>
            <person name="Luecker S."/>
            <person name="Lage O.M."/>
            <person name="Pohl T."/>
            <person name="Merkel B.J."/>
            <person name="Hornburger P."/>
            <person name="Mueller R.-W."/>
            <person name="Bruemmer F."/>
            <person name="Labrenz M."/>
            <person name="Spormann A.M."/>
            <person name="Op Den Camp H."/>
            <person name="Overmann J."/>
            <person name="Amann R."/>
            <person name="Jetten M.S.M."/>
            <person name="Mascher T."/>
            <person name="Medema M.H."/>
            <person name="Devos D.P."/>
            <person name="Kaster A.-K."/>
            <person name="Ovreas L."/>
            <person name="Rohde M."/>
            <person name="Galperin M.Y."/>
            <person name="Jogler C."/>
        </authorList>
    </citation>
    <scope>NUCLEOTIDE SEQUENCE [LARGE SCALE GENOMIC DNA]</scope>
    <source>
        <strain evidence="13 14">Pla22</strain>
    </source>
</reference>
<evidence type="ECO:0000256" key="12">
    <source>
        <dbReference type="NCBIfam" id="TIGR00325"/>
    </source>
</evidence>
<evidence type="ECO:0000256" key="9">
    <source>
        <dbReference type="ARBA" id="ARBA00022833"/>
    </source>
</evidence>
<dbReference type="SUPFAM" id="SSF54211">
    <property type="entry name" value="Ribosomal protein S5 domain 2-like"/>
    <property type="match status" value="2"/>
</dbReference>
<proteinExistence type="predicted"/>
<dbReference type="NCBIfam" id="TIGR00325">
    <property type="entry name" value="lpxC"/>
    <property type="match status" value="1"/>
</dbReference>
<comment type="function">
    <text evidence="2">Catalyzes the hydrolysis of UDP-3-O-myristoyl-N-acetylglucosamine to form UDP-3-O-myristoylglucosamine and acetate, the committed step in lipid A biosynthesis.</text>
</comment>
<dbReference type="InterPro" id="IPR020568">
    <property type="entry name" value="Ribosomal_Su5_D2-typ_SF"/>
</dbReference>
<evidence type="ECO:0000256" key="3">
    <source>
        <dbReference type="ARBA" id="ARBA00005002"/>
    </source>
</evidence>
<evidence type="ECO:0000256" key="6">
    <source>
        <dbReference type="ARBA" id="ARBA00022556"/>
    </source>
</evidence>
<gene>
    <name evidence="13" type="primary">lpxC</name>
    <name evidence="13" type="ORF">Pla22_32720</name>
</gene>
<evidence type="ECO:0000256" key="7">
    <source>
        <dbReference type="ARBA" id="ARBA00022723"/>
    </source>
</evidence>
<name>A0A5C5WK68_9BACT</name>
<protein>
    <recommendedName>
        <fullName evidence="4 12">UDP-3-O-acyl-N-acetylglucosamine deacetylase</fullName>
        <ecNumber evidence="4 12">3.5.1.108</ecNumber>
    </recommendedName>
</protein>
<dbReference type="Pfam" id="PF03331">
    <property type="entry name" value="LpxC"/>
    <property type="match status" value="1"/>
</dbReference>